<reference evidence="1" key="1">
    <citation type="submission" date="2021-10" db="EMBL/GenBank/DDBJ databases">
        <authorList>
            <person name="Lyu M."/>
            <person name="Wang X."/>
            <person name="Meng X."/>
            <person name="Xu K."/>
        </authorList>
    </citation>
    <scope>NUCLEOTIDE SEQUENCE</scope>
    <source>
        <strain evidence="1">A6</strain>
    </source>
</reference>
<keyword evidence="2" id="KW-1185">Reference proteome</keyword>
<protein>
    <submittedName>
        <fullName evidence="1">Uncharacterized protein</fullName>
    </submittedName>
</protein>
<comment type="caution">
    <text evidence="1">The sequence shown here is derived from an EMBL/GenBank/DDBJ whole genome shotgun (WGS) entry which is preliminary data.</text>
</comment>
<dbReference type="Proteomes" id="UP001165293">
    <property type="component" value="Unassembled WGS sequence"/>
</dbReference>
<organism evidence="1 2">
    <name type="scientific">Noviluteimonas lactosilytica</name>
    <dbReference type="NCBI Taxonomy" id="2888523"/>
    <lineage>
        <taxon>Bacteria</taxon>
        <taxon>Pseudomonadati</taxon>
        <taxon>Pseudomonadota</taxon>
        <taxon>Gammaproteobacteria</taxon>
        <taxon>Lysobacterales</taxon>
        <taxon>Lysobacteraceae</taxon>
        <taxon>Noviluteimonas</taxon>
    </lineage>
</organism>
<name>A0ABS8JEM2_9GAMM</name>
<proteinExistence type="predicted"/>
<accession>A0ABS8JEM2</accession>
<dbReference type="EMBL" id="JAJGAK010000001">
    <property type="protein sequence ID" value="MCC8362060.1"/>
    <property type="molecule type" value="Genomic_DNA"/>
</dbReference>
<evidence type="ECO:0000313" key="1">
    <source>
        <dbReference type="EMBL" id="MCC8362060.1"/>
    </source>
</evidence>
<dbReference type="RefSeq" id="WP_230525690.1">
    <property type="nucleotide sequence ID" value="NZ_JAJGAK010000001.1"/>
</dbReference>
<gene>
    <name evidence="1" type="ORF">LK996_03045</name>
</gene>
<sequence length="75" mass="8277">MNDEINRPMGGDALGARLELARVESERLRVQHREVSETLHRTVDALNRFIFTRTDAEDVAAPQSEGCSQPASPSA</sequence>
<evidence type="ECO:0000313" key="2">
    <source>
        <dbReference type="Proteomes" id="UP001165293"/>
    </source>
</evidence>